<comment type="caution">
    <text evidence="3">The sequence shown here is derived from an EMBL/GenBank/DDBJ whole genome shotgun (WGS) entry which is preliminary data.</text>
</comment>
<feature type="short sequence motif" description="HXTX 1" evidence="2">
    <location>
        <begin position="42"/>
        <end position="45"/>
    </location>
</feature>
<dbReference type="RefSeq" id="WP_168057470.1">
    <property type="nucleotide sequence ID" value="NZ_VTOW01000001.1"/>
</dbReference>
<evidence type="ECO:0000256" key="2">
    <source>
        <dbReference type="HAMAP-Rule" id="MF_01940"/>
    </source>
</evidence>
<dbReference type="Gene3D" id="3.90.1140.10">
    <property type="entry name" value="Cyclic phosphodiesterase"/>
    <property type="match status" value="1"/>
</dbReference>
<dbReference type="AlphaFoldDB" id="A0A7X6I968"/>
<dbReference type="NCBIfam" id="TIGR02258">
    <property type="entry name" value="2_5_ligase"/>
    <property type="match status" value="1"/>
</dbReference>
<accession>A0A7X6I968</accession>
<dbReference type="PANTHER" id="PTHR35561:SF1">
    <property type="entry name" value="RNA 2',3'-CYCLIC PHOSPHODIESTERASE"/>
    <property type="match status" value="1"/>
</dbReference>
<dbReference type="PANTHER" id="PTHR35561">
    <property type="entry name" value="RNA 2',3'-CYCLIC PHOSPHODIESTERASE"/>
    <property type="match status" value="1"/>
</dbReference>
<feature type="active site" description="Proton donor" evidence="2">
    <location>
        <position position="42"/>
    </location>
</feature>
<evidence type="ECO:0000313" key="4">
    <source>
        <dbReference type="Proteomes" id="UP000534783"/>
    </source>
</evidence>
<comment type="similarity">
    <text evidence="2">Belongs to the 2H phosphoesterase superfamily. ThpR family.</text>
</comment>
<comment type="catalytic activity">
    <reaction evidence="2">
        <text>a 3'-end 2',3'-cyclophospho-ribonucleotide-RNA + H2O = a 3'-end 2'-phospho-ribonucleotide-RNA + H(+)</text>
        <dbReference type="Rhea" id="RHEA:11828"/>
        <dbReference type="Rhea" id="RHEA-COMP:10464"/>
        <dbReference type="Rhea" id="RHEA-COMP:17353"/>
        <dbReference type="ChEBI" id="CHEBI:15377"/>
        <dbReference type="ChEBI" id="CHEBI:15378"/>
        <dbReference type="ChEBI" id="CHEBI:83064"/>
        <dbReference type="ChEBI" id="CHEBI:173113"/>
        <dbReference type="EC" id="3.1.4.58"/>
    </reaction>
</comment>
<evidence type="ECO:0000313" key="3">
    <source>
        <dbReference type="EMBL" id="NKE69158.1"/>
    </source>
</evidence>
<dbReference type="EC" id="3.1.4.58" evidence="2"/>
<feature type="active site" description="Proton acceptor" evidence="2">
    <location>
        <position position="128"/>
    </location>
</feature>
<dbReference type="GO" id="GO:0004113">
    <property type="term" value="F:2',3'-cyclic-nucleotide 3'-phosphodiesterase activity"/>
    <property type="evidence" value="ECO:0007669"/>
    <property type="project" value="InterPro"/>
</dbReference>
<dbReference type="EMBL" id="VTOW01000001">
    <property type="protein sequence ID" value="NKE69158.1"/>
    <property type="molecule type" value="Genomic_DNA"/>
</dbReference>
<feature type="short sequence motif" description="HXTX 2" evidence="2">
    <location>
        <begin position="128"/>
        <end position="131"/>
    </location>
</feature>
<gene>
    <name evidence="3" type="primary">thpR</name>
    <name evidence="3" type="ORF">MNODULE_00115</name>
</gene>
<dbReference type="Proteomes" id="UP000534783">
    <property type="component" value="Unassembled WGS sequence"/>
</dbReference>
<proteinExistence type="inferred from homology"/>
<name>A0A7X6I968_9BACT</name>
<keyword evidence="1 2" id="KW-0378">Hydrolase</keyword>
<evidence type="ECO:0000256" key="1">
    <source>
        <dbReference type="ARBA" id="ARBA00022801"/>
    </source>
</evidence>
<dbReference type="Pfam" id="PF13563">
    <property type="entry name" value="2_5_RNA_ligase2"/>
    <property type="match status" value="1"/>
</dbReference>
<keyword evidence="4" id="KW-1185">Reference proteome</keyword>
<protein>
    <recommendedName>
        <fullName evidence="2">RNA 2',3'-cyclic phosphodiesterase</fullName>
        <shortName evidence="2">RNA 2',3'-CPDase</shortName>
        <ecNumber evidence="2">3.1.4.58</ecNumber>
    </recommendedName>
</protein>
<comment type="function">
    <text evidence="2">Hydrolyzes RNA 2',3'-cyclic phosphodiester to an RNA 2'-phosphomonoester.</text>
</comment>
<dbReference type="HAMAP" id="MF_01940">
    <property type="entry name" value="RNA_CPDase"/>
    <property type="match status" value="1"/>
</dbReference>
<sequence length="195" mass="21916">MRIRLFIALPISEEIRKRCKALEEIGRQKASSIRWVDPEQIHLTLFFLGWTDPTLQPRIEAQIRESAREAAPFSTQITGLGVFPKPSSPKVFWAGVSNEPPLLALQQNLSARMAALGFSIETRPYRPHLTLGRIKGPVPETFTRWVAEGNGLQIGRCEMESVTLMESRMRPEGSIYTPLFTTTLGGAPRERVIGF</sequence>
<dbReference type="GO" id="GO:0008664">
    <property type="term" value="F:RNA 2',3'-cyclic 3'-phosphodiesterase activity"/>
    <property type="evidence" value="ECO:0007669"/>
    <property type="project" value="UniProtKB-EC"/>
</dbReference>
<organism evidence="3 4">
    <name type="scientific">Candidatus Manganitrophus noduliformans</name>
    <dbReference type="NCBI Taxonomy" id="2606439"/>
    <lineage>
        <taxon>Bacteria</taxon>
        <taxon>Pseudomonadati</taxon>
        <taxon>Nitrospirota</taxon>
        <taxon>Nitrospiria</taxon>
        <taxon>Candidatus Troglogloeales</taxon>
        <taxon>Candidatus Manganitrophaceae</taxon>
        <taxon>Candidatus Manganitrophus</taxon>
    </lineage>
</organism>
<dbReference type="SUPFAM" id="SSF55144">
    <property type="entry name" value="LigT-like"/>
    <property type="match status" value="1"/>
</dbReference>
<dbReference type="InterPro" id="IPR004175">
    <property type="entry name" value="RNA_CPDase"/>
</dbReference>
<dbReference type="InterPro" id="IPR009097">
    <property type="entry name" value="Cyclic_Pdiesterase"/>
</dbReference>
<reference evidence="3 4" key="1">
    <citation type="journal article" date="2020" name="Nature">
        <title>Bacterial chemolithoautotrophy via manganese oxidation.</title>
        <authorList>
            <person name="Yu H."/>
            <person name="Leadbetter J.R."/>
        </authorList>
    </citation>
    <scope>NUCLEOTIDE SEQUENCE [LARGE SCALE GENOMIC DNA]</scope>
    <source>
        <strain evidence="3 4">Mn-1</strain>
    </source>
</reference>